<dbReference type="Proteomes" id="UP000618733">
    <property type="component" value="Unassembled WGS sequence"/>
</dbReference>
<dbReference type="InterPro" id="IPR014721">
    <property type="entry name" value="Ribsml_uS5_D2-typ_fold_subgr"/>
</dbReference>
<dbReference type="PROSITE" id="PS00648">
    <property type="entry name" value="RIBONUCLEASE_P"/>
    <property type="match status" value="1"/>
</dbReference>
<reference evidence="9" key="1">
    <citation type="submission" date="2020-12" db="EMBL/GenBank/DDBJ databases">
        <title>Leucobacter sp. CAS2, isolated from Chromium sludge.</title>
        <authorList>
            <person name="Xu Z."/>
        </authorList>
    </citation>
    <scope>NUCLEOTIDE SEQUENCE</scope>
    <source>
        <strain evidence="9">CSA2</strain>
    </source>
</reference>
<comment type="catalytic activity">
    <reaction evidence="7">
        <text>Endonucleolytic cleavage of RNA, removing 5'-extranucleotides from tRNA precursor.</text>
        <dbReference type="EC" id="3.1.26.5"/>
    </reaction>
</comment>
<evidence type="ECO:0000313" key="9">
    <source>
        <dbReference type="EMBL" id="MBK0421983.1"/>
    </source>
</evidence>
<dbReference type="NCBIfam" id="TIGR00188">
    <property type="entry name" value="rnpA"/>
    <property type="match status" value="1"/>
</dbReference>
<dbReference type="GO" id="GO:0030677">
    <property type="term" value="C:ribonuclease P complex"/>
    <property type="evidence" value="ECO:0007669"/>
    <property type="project" value="TreeGrafter"/>
</dbReference>
<proteinExistence type="inferred from homology"/>
<comment type="function">
    <text evidence="1 7">RNaseP catalyzes the removal of the 5'-leader sequence from pre-tRNA to produce the mature 5'-terminus. It can also cleave other RNA substrates such as 4.5S RNA. The protein component plays an auxiliary but essential role in vivo by binding to the 5'-leader sequence and broadening the substrate specificity of the ribozyme.</text>
</comment>
<keyword evidence="6 7" id="KW-0694">RNA-binding</keyword>
<evidence type="ECO:0000256" key="2">
    <source>
        <dbReference type="ARBA" id="ARBA00022694"/>
    </source>
</evidence>
<accession>A0A934UY27</accession>
<dbReference type="InterPro" id="IPR000100">
    <property type="entry name" value="RNase_P"/>
</dbReference>
<comment type="similarity">
    <text evidence="7">Belongs to the RnpA family.</text>
</comment>
<evidence type="ECO:0000256" key="8">
    <source>
        <dbReference type="NCBIfam" id="TIGR00188"/>
    </source>
</evidence>
<protein>
    <recommendedName>
        <fullName evidence="7 8">Ribonuclease P protein component</fullName>
        <shortName evidence="7">RNase P protein</shortName>
        <shortName evidence="7">RNaseP protein</shortName>
        <ecNumber evidence="7 8">3.1.26.5</ecNumber>
    </recommendedName>
    <alternativeName>
        <fullName evidence="7">Protein C5</fullName>
    </alternativeName>
</protein>
<dbReference type="AlphaFoldDB" id="A0A934UY27"/>
<evidence type="ECO:0000256" key="7">
    <source>
        <dbReference type="HAMAP-Rule" id="MF_00227"/>
    </source>
</evidence>
<dbReference type="Gene3D" id="3.30.230.10">
    <property type="match status" value="1"/>
</dbReference>
<evidence type="ECO:0000256" key="4">
    <source>
        <dbReference type="ARBA" id="ARBA00022759"/>
    </source>
</evidence>
<evidence type="ECO:0000256" key="3">
    <source>
        <dbReference type="ARBA" id="ARBA00022722"/>
    </source>
</evidence>
<dbReference type="InterPro" id="IPR020568">
    <property type="entry name" value="Ribosomal_Su5_D2-typ_SF"/>
</dbReference>
<evidence type="ECO:0000256" key="6">
    <source>
        <dbReference type="ARBA" id="ARBA00022884"/>
    </source>
</evidence>
<dbReference type="EC" id="3.1.26.5" evidence="7 8"/>
<organism evidence="9 10">
    <name type="scientific">Leucobacter edaphi</name>
    <dbReference type="NCBI Taxonomy" id="2796472"/>
    <lineage>
        <taxon>Bacteria</taxon>
        <taxon>Bacillati</taxon>
        <taxon>Actinomycetota</taxon>
        <taxon>Actinomycetes</taxon>
        <taxon>Micrococcales</taxon>
        <taxon>Microbacteriaceae</taxon>
        <taxon>Leucobacter</taxon>
    </lineage>
</organism>
<comment type="caution">
    <text evidence="9">The sequence shown here is derived from an EMBL/GenBank/DDBJ whole genome shotgun (WGS) entry which is preliminary data.</text>
</comment>
<name>A0A934UY27_9MICO</name>
<dbReference type="GO" id="GO:0000049">
    <property type="term" value="F:tRNA binding"/>
    <property type="evidence" value="ECO:0007669"/>
    <property type="project" value="UniProtKB-UniRule"/>
</dbReference>
<dbReference type="PANTHER" id="PTHR33992">
    <property type="entry name" value="RIBONUCLEASE P PROTEIN COMPONENT"/>
    <property type="match status" value="1"/>
</dbReference>
<dbReference type="GO" id="GO:0004526">
    <property type="term" value="F:ribonuclease P activity"/>
    <property type="evidence" value="ECO:0007669"/>
    <property type="project" value="UniProtKB-UniRule"/>
</dbReference>
<dbReference type="InterPro" id="IPR020539">
    <property type="entry name" value="RNase_P_CS"/>
</dbReference>
<dbReference type="PANTHER" id="PTHR33992:SF1">
    <property type="entry name" value="RIBONUCLEASE P PROTEIN COMPONENT"/>
    <property type="match status" value="1"/>
</dbReference>
<evidence type="ECO:0000256" key="1">
    <source>
        <dbReference type="ARBA" id="ARBA00002663"/>
    </source>
</evidence>
<dbReference type="EMBL" id="JAEHOI010000006">
    <property type="protein sequence ID" value="MBK0421983.1"/>
    <property type="molecule type" value="Genomic_DNA"/>
</dbReference>
<dbReference type="SUPFAM" id="SSF54211">
    <property type="entry name" value="Ribosomal protein S5 domain 2-like"/>
    <property type="match status" value="1"/>
</dbReference>
<dbReference type="RefSeq" id="WP_200132178.1">
    <property type="nucleotide sequence ID" value="NZ_JAEHOI010000006.1"/>
</dbReference>
<dbReference type="GO" id="GO:0001682">
    <property type="term" value="P:tRNA 5'-leader removal"/>
    <property type="evidence" value="ECO:0007669"/>
    <property type="project" value="UniProtKB-UniRule"/>
</dbReference>
<dbReference type="Pfam" id="PF00825">
    <property type="entry name" value="Ribonuclease_P"/>
    <property type="match status" value="1"/>
</dbReference>
<keyword evidence="10" id="KW-1185">Reference proteome</keyword>
<sequence length="119" mass="13339">MPAKRHRITRGDDYRRVVRSGRRVGGAYCITHAVLRTPGEPARFGYIVSKAVGNAVTRNLVRRRLKAISERRLQEGFAGYDIVFRVLPAAADAPFAELEAETHRSLARVLRGTAPRDQQ</sequence>
<gene>
    <name evidence="7 9" type="primary">rnpA</name>
    <name evidence="9" type="ORF">JD292_07825</name>
</gene>
<dbReference type="HAMAP" id="MF_00227">
    <property type="entry name" value="RNase_P"/>
    <property type="match status" value="1"/>
</dbReference>
<keyword evidence="5 7" id="KW-0378">Hydrolase</keyword>
<keyword evidence="3 7" id="KW-0540">Nuclease</keyword>
<keyword evidence="2 7" id="KW-0819">tRNA processing</keyword>
<dbReference type="GO" id="GO:0042781">
    <property type="term" value="F:3'-tRNA processing endoribonuclease activity"/>
    <property type="evidence" value="ECO:0007669"/>
    <property type="project" value="TreeGrafter"/>
</dbReference>
<comment type="subunit">
    <text evidence="7">Consists of a catalytic RNA component (M1 or rnpB) and a protein subunit.</text>
</comment>
<keyword evidence="4 7" id="KW-0255">Endonuclease</keyword>
<evidence type="ECO:0000313" key="10">
    <source>
        <dbReference type="Proteomes" id="UP000618733"/>
    </source>
</evidence>
<evidence type="ECO:0000256" key="5">
    <source>
        <dbReference type="ARBA" id="ARBA00022801"/>
    </source>
</evidence>